<keyword evidence="4" id="KW-1185">Reference proteome</keyword>
<dbReference type="GO" id="GO:0005789">
    <property type="term" value="C:endoplasmic reticulum membrane"/>
    <property type="evidence" value="ECO:0007669"/>
    <property type="project" value="TreeGrafter"/>
</dbReference>
<feature type="compositionally biased region" description="Low complexity" evidence="2">
    <location>
        <begin position="43"/>
        <end position="52"/>
    </location>
</feature>
<gene>
    <name evidence="3" type="ORF">EZV62_004730</name>
</gene>
<dbReference type="InterPro" id="IPR018611">
    <property type="entry name" value="Ufl1"/>
</dbReference>
<name>A0A5C7IKU0_9ROSI</name>
<protein>
    <recommendedName>
        <fullName evidence="5">Hemerythrin-like domain-containing protein</fullName>
    </recommendedName>
</protein>
<organism evidence="3 4">
    <name type="scientific">Acer yangbiense</name>
    <dbReference type="NCBI Taxonomy" id="1000413"/>
    <lineage>
        <taxon>Eukaryota</taxon>
        <taxon>Viridiplantae</taxon>
        <taxon>Streptophyta</taxon>
        <taxon>Embryophyta</taxon>
        <taxon>Tracheophyta</taxon>
        <taxon>Spermatophyta</taxon>
        <taxon>Magnoliopsida</taxon>
        <taxon>eudicotyledons</taxon>
        <taxon>Gunneridae</taxon>
        <taxon>Pentapetalae</taxon>
        <taxon>rosids</taxon>
        <taxon>malvids</taxon>
        <taxon>Sapindales</taxon>
        <taxon>Sapindaceae</taxon>
        <taxon>Hippocastanoideae</taxon>
        <taxon>Acereae</taxon>
        <taxon>Acer</taxon>
    </lineage>
</organism>
<comment type="caution">
    <text evidence="3">The sequence shown here is derived from an EMBL/GenBank/DDBJ whole genome shotgun (WGS) entry which is preliminary data.</text>
</comment>
<sequence>MVMDVYDCVEKETEAFSFSGSSDIIPSDTLGKETKVGHDSSRSTESNETGSESSHKKATEKGSKKKKGKSAGNAKSASGEIAADDQEYIPTKSKKNQRRGKDTSSHQVSDSKPGAKKDSAKIQEDNLKVPSEEWMLQKIMMLNHDFEEQGTDDPQAILRPLANYMRPKLINCLKERRKAFFTENAERMKRLLDNVQKKVDEDMHNKLKNGIEVDESRNSKSISLSSGERTVIKALAIVEALEGKVSGYFRSTMSSLLRILIKEIAVLKTFAKTLSLKFSVAASGNIHDCSERYDGGEATQILESMIQKLTETYTSGVTALNEVSDIMQKKASSEMEQDEFYNLISNNEAKEIIEDIQNSLGEQRQLLESSTQQQEEVSEASRNMQDSRIQQIMRLQNEIVSIQQVSTDATKELSKHMERVESHFMENTFSAAESTAIMENYLQECIPVNMMTEFLPWLCSFISSDEHLDMRKCLCNIFPKEKLLHQVVFGWLDGVKESDKRCEDNSKALCQNPGAGPVVCQTKTRACACESSRIGKRKYEELSFDITSSSMSCPIDEILIWHNAIKRELNDMAEVARKIQLSGDFSDLSAFNKMLQFIAEVCLFHSIAEDKVIFPAVDAELCFAQEHAEEEIQFDKLSIKKHFHNEEVQVLPLARKHFGPKRQRELLYESLCVMPLKLIECVLPWLVASLSEEEARSFLQNMHMAAPASDSALVTLFTGWACKGVNSINLGVSSLVPAKSLCSLSCSSAPSLNSSLFNWETDLSSADTGCASRPIDNIFKFHKAICKDLDNSYTLDHKQEEKLFEDISSAFSELAKLHECLNINASDDLIGNSVESSDQSETMRKYNGKATELQGICKSIRVSLD</sequence>
<reference evidence="4" key="1">
    <citation type="journal article" date="2019" name="Gigascience">
        <title>De novo genome assembly of the endangered Acer yangbiense, a plant species with extremely small populations endemic to Yunnan Province, China.</title>
        <authorList>
            <person name="Yang J."/>
            <person name="Wariss H.M."/>
            <person name="Tao L."/>
            <person name="Zhang R."/>
            <person name="Yun Q."/>
            <person name="Hollingsworth P."/>
            <person name="Dao Z."/>
            <person name="Luo G."/>
            <person name="Guo H."/>
            <person name="Ma Y."/>
            <person name="Sun W."/>
        </authorList>
    </citation>
    <scope>NUCLEOTIDE SEQUENCE [LARGE SCALE GENOMIC DNA]</scope>
    <source>
        <strain evidence="4">cv. Malutang</strain>
    </source>
</reference>
<dbReference type="PANTHER" id="PTHR31057:SF0">
    <property type="entry name" value="E3 UFM1-PROTEIN LIGASE 1"/>
    <property type="match status" value="1"/>
</dbReference>
<dbReference type="Gene3D" id="1.20.120.520">
    <property type="entry name" value="nmb1532 protein domain like"/>
    <property type="match status" value="1"/>
</dbReference>
<dbReference type="AlphaFoldDB" id="A0A5C7IKU0"/>
<feature type="coiled-coil region" evidence="1">
    <location>
        <begin position="178"/>
        <end position="205"/>
    </location>
</feature>
<dbReference type="Proteomes" id="UP000323000">
    <property type="component" value="Chromosome 2"/>
</dbReference>
<evidence type="ECO:0000256" key="2">
    <source>
        <dbReference type="SAM" id="MobiDB-lite"/>
    </source>
</evidence>
<dbReference type="OrthoDB" id="10258297at2759"/>
<dbReference type="GO" id="GO:0061666">
    <property type="term" value="F:UFM1 ligase activity"/>
    <property type="evidence" value="ECO:0007669"/>
    <property type="project" value="InterPro"/>
</dbReference>
<feature type="region of interest" description="Disordered" evidence="2">
    <location>
        <begin position="17"/>
        <end position="127"/>
    </location>
</feature>
<evidence type="ECO:0000313" key="3">
    <source>
        <dbReference type="EMBL" id="TXG69795.1"/>
    </source>
</evidence>
<dbReference type="GO" id="GO:1990592">
    <property type="term" value="P:protein K69-linked ufmylation"/>
    <property type="evidence" value="ECO:0007669"/>
    <property type="project" value="TreeGrafter"/>
</dbReference>
<dbReference type="EMBL" id="VAHF01000002">
    <property type="protein sequence ID" value="TXG69795.1"/>
    <property type="molecule type" value="Genomic_DNA"/>
</dbReference>
<evidence type="ECO:0000256" key="1">
    <source>
        <dbReference type="SAM" id="Coils"/>
    </source>
</evidence>
<evidence type="ECO:0008006" key="5">
    <source>
        <dbReference type="Google" id="ProtNLM"/>
    </source>
</evidence>
<feature type="compositionally biased region" description="Basic and acidic residues" evidence="2">
    <location>
        <begin position="113"/>
        <end position="127"/>
    </location>
</feature>
<feature type="compositionally biased region" description="Basic and acidic residues" evidence="2">
    <location>
        <begin position="30"/>
        <end position="42"/>
    </location>
</feature>
<keyword evidence="1" id="KW-0175">Coiled coil</keyword>
<accession>A0A5C7IKU0</accession>
<feature type="compositionally biased region" description="Basic and acidic residues" evidence="2">
    <location>
        <begin position="53"/>
        <end position="62"/>
    </location>
</feature>
<proteinExistence type="predicted"/>
<feature type="compositionally biased region" description="Low complexity" evidence="2">
    <location>
        <begin position="70"/>
        <end position="79"/>
    </location>
</feature>
<dbReference type="CDD" id="cd12108">
    <property type="entry name" value="Hr-like"/>
    <property type="match status" value="1"/>
</dbReference>
<dbReference type="PANTHER" id="PTHR31057">
    <property type="entry name" value="E3 UFM1-PROTEIN LIGASE 1"/>
    <property type="match status" value="1"/>
</dbReference>
<dbReference type="GO" id="GO:0032434">
    <property type="term" value="P:regulation of proteasomal ubiquitin-dependent protein catabolic process"/>
    <property type="evidence" value="ECO:0007669"/>
    <property type="project" value="TreeGrafter"/>
</dbReference>
<dbReference type="GO" id="GO:0034976">
    <property type="term" value="P:response to endoplasmic reticulum stress"/>
    <property type="evidence" value="ECO:0007669"/>
    <property type="project" value="TreeGrafter"/>
</dbReference>
<evidence type="ECO:0000313" key="4">
    <source>
        <dbReference type="Proteomes" id="UP000323000"/>
    </source>
</evidence>